<dbReference type="OrthoDB" id="1523883at2759"/>
<dbReference type="Gene3D" id="3.40.50.150">
    <property type="entry name" value="Vaccinia Virus protein VP39"/>
    <property type="match status" value="1"/>
</dbReference>
<accession>V7AU82</accession>
<dbReference type="Proteomes" id="UP000000226">
    <property type="component" value="Chromosome 9"/>
</dbReference>
<protein>
    <submittedName>
        <fullName evidence="5">Uncharacterized protein</fullName>
    </submittedName>
</protein>
<dbReference type="SUPFAM" id="SSF53335">
    <property type="entry name" value="S-adenosyl-L-methionine-dependent methyltransferases"/>
    <property type="match status" value="1"/>
</dbReference>
<evidence type="ECO:0000313" key="5">
    <source>
        <dbReference type="EMBL" id="ESW08143.1"/>
    </source>
</evidence>
<evidence type="ECO:0000313" key="6">
    <source>
        <dbReference type="Proteomes" id="UP000000226"/>
    </source>
</evidence>
<keyword evidence="1" id="KW-0489">Methyltransferase</keyword>
<keyword evidence="3" id="KW-0479">Metal-binding</keyword>
<evidence type="ECO:0000256" key="1">
    <source>
        <dbReference type="ARBA" id="ARBA00022603"/>
    </source>
</evidence>
<evidence type="ECO:0000256" key="4">
    <source>
        <dbReference type="ARBA" id="ARBA00022842"/>
    </source>
</evidence>
<keyword evidence="2" id="KW-0808">Transferase</keyword>
<gene>
    <name evidence="5" type="ORF">PHAVU_009G022200g</name>
</gene>
<organism evidence="5 6">
    <name type="scientific">Phaseolus vulgaris</name>
    <name type="common">Kidney bean</name>
    <name type="synonym">French bean</name>
    <dbReference type="NCBI Taxonomy" id="3885"/>
    <lineage>
        <taxon>Eukaryota</taxon>
        <taxon>Viridiplantae</taxon>
        <taxon>Streptophyta</taxon>
        <taxon>Embryophyta</taxon>
        <taxon>Tracheophyta</taxon>
        <taxon>Spermatophyta</taxon>
        <taxon>Magnoliopsida</taxon>
        <taxon>eudicotyledons</taxon>
        <taxon>Gunneridae</taxon>
        <taxon>Pentapetalae</taxon>
        <taxon>rosids</taxon>
        <taxon>fabids</taxon>
        <taxon>Fabales</taxon>
        <taxon>Fabaceae</taxon>
        <taxon>Papilionoideae</taxon>
        <taxon>50 kb inversion clade</taxon>
        <taxon>NPAAA clade</taxon>
        <taxon>indigoferoid/millettioid clade</taxon>
        <taxon>Phaseoleae</taxon>
        <taxon>Phaseolus</taxon>
    </lineage>
</organism>
<dbReference type="AlphaFoldDB" id="V7AU82"/>
<dbReference type="Gene3D" id="1.10.1200.270">
    <property type="entry name" value="Methyltransferase, alpha-helical capping domain"/>
    <property type="match status" value="1"/>
</dbReference>
<evidence type="ECO:0000256" key="3">
    <source>
        <dbReference type="ARBA" id="ARBA00022723"/>
    </source>
</evidence>
<dbReference type="SMR" id="V7AU82"/>
<sequence>MVELEKLATQTIPPFNLMQSKMISKVKPILEESMKSLYCNSVPSCFKVADLGCSSGPNALQVAYDIIDVVHNITPSYNRVPPIEFQIYLNDQFQNDFNNIFESLPSFYERLREEKGERLGSCFVNATPGSFYGRLFPTNSMHFFHSSTSLHWLSQAPKGLAKGTGLINKKNIYFTNTSPCTVYQAYLDQFSEDFNLFLESRAEELVHGGGIVLTFVGRDETSDIITPWGLIGLVLNDMVLESLIGEAKLESVNMARYGPTADEVKQLIDAEGSFTLQKLEIFKSSWDEGLKENGNGDFALDANVKANFIGKYVRATTEPFLTARFGEGIIDELFLRFRKKVAKLLGEQNLEYTYLVIFMTKK</sequence>
<name>V7AU82_PHAVU</name>
<reference evidence="6" key="1">
    <citation type="journal article" date="2014" name="Nat. Genet.">
        <title>A reference genome for common bean and genome-wide analysis of dual domestications.</title>
        <authorList>
            <person name="Schmutz J."/>
            <person name="McClean P.E."/>
            <person name="Mamidi S."/>
            <person name="Wu G.A."/>
            <person name="Cannon S.B."/>
            <person name="Grimwood J."/>
            <person name="Jenkins J."/>
            <person name="Shu S."/>
            <person name="Song Q."/>
            <person name="Chavarro C."/>
            <person name="Torres-Torres M."/>
            <person name="Geffroy V."/>
            <person name="Moghaddam S.M."/>
            <person name="Gao D."/>
            <person name="Abernathy B."/>
            <person name="Barry K."/>
            <person name="Blair M."/>
            <person name="Brick M.A."/>
            <person name="Chovatia M."/>
            <person name="Gepts P."/>
            <person name="Goodstein D.M."/>
            <person name="Gonzales M."/>
            <person name="Hellsten U."/>
            <person name="Hyten D.L."/>
            <person name="Jia G."/>
            <person name="Kelly J.D."/>
            <person name="Kudrna D."/>
            <person name="Lee R."/>
            <person name="Richard M.M."/>
            <person name="Miklas P.N."/>
            <person name="Osorno J.M."/>
            <person name="Rodrigues J."/>
            <person name="Thareau V."/>
            <person name="Urrea C.A."/>
            <person name="Wang M."/>
            <person name="Yu Y."/>
            <person name="Zhang M."/>
            <person name="Wing R.A."/>
            <person name="Cregan P.B."/>
            <person name="Rokhsar D.S."/>
            <person name="Jackson S.A."/>
        </authorList>
    </citation>
    <scope>NUCLEOTIDE SEQUENCE [LARGE SCALE GENOMIC DNA]</scope>
    <source>
        <strain evidence="6">cv. G19833</strain>
    </source>
</reference>
<evidence type="ECO:0000256" key="2">
    <source>
        <dbReference type="ARBA" id="ARBA00022679"/>
    </source>
</evidence>
<dbReference type="InterPro" id="IPR029063">
    <property type="entry name" value="SAM-dependent_MTases_sf"/>
</dbReference>
<dbReference type="GO" id="GO:0032259">
    <property type="term" value="P:methylation"/>
    <property type="evidence" value="ECO:0007669"/>
    <property type="project" value="UniProtKB-KW"/>
</dbReference>
<dbReference type="InterPro" id="IPR042086">
    <property type="entry name" value="MeTrfase_capping"/>
</dbReference>
<dbReference type="PANTHER" id="PTHR31009">
    <property type="entry name" value="S-ADENOSYL-L-METHIONINE:CARBOXYL METHYLTRANSFERASE FAMILY PROTEIN"/>
    <property type="match status" value="1"/>
</dbReference>
<keyword evidence="4" id="KW-0460">Magnesium</keyword>
<dbReference type="GO" id="GO:0008168">
    <property type="term" value="F:methyltransferase activity"/>
    <property type="evidence" value="ECO:0007669"/>
    <property type="project" value="UniProtKB-KW"/>
</dbReference>
<dbReference type="InterPro" id="IPR005299">
    <property type="entry name" value="MeTrfase_7"/>
</dbReference>
<dbReference type="EMBL" id="CM002296">
    <property type="protein sequence ID" value="ESW08143.1"/>
    <property type="molecule type" value="Genomic_DNA"/>
</dbReference>
<proteinExistence type="predicted"/>
<dbReference type="GO" id="GO:0046872">
    <property type="term" value="F:metal ion binding"/>
    <property type="evidence" value="ECO:0007669"/>
    <property type="project" value="UniProtKB-KW"/>
</dbReference>
<dbReference type="Gramene" id="ESW08143">
    <property type="protein sequence ID" value="ESW08143"/>
    <property type="gene ID" value="PHAVU_009G022200g"/>
</dbReference>
<keyword evidence="6" id="KW-1185">Reference proteome</keyword>
<dbReference type="Pfam" id="PF03492">
    <property type="entry name" value="Methyltransf_7"/>
    <property type="match status" value="1"/>
</dbReference>